<dbReference type="AlphaFoldDB" id="A0A392UF73"/>
<keyword evidence="2" id="KW-1185">Reference proteome</keyword>
<sequence length="52" mass="5809">CGHCGMVEQTWISSGSHYDACMPMQAVVGELRGHCASRVGEPGNVRRRLYEW</sequence>
<comment type="caution">
    <text evidence="1">The sequence shown here is derived from an EMBL/GenBank/DDBJ whole genome shotgun (WGS) entry which is preliminary data.</text>
</comment>
<name>A0A392UF73_9FABA</name>
<evidence type="ECO:0000313" key="2">
    <source>
        <dbReference type="Proteomes" id="UP000265520"/>
    </source>
</evidence>
<accession>A0A392UF73</accession>
<protein>
    <submittedName>
        <fullName evidence="1">Uncharacterized protein</fullName>
    </submittedName>
</protein>
<evidence type="ECO:0000313" key="1">
    <source>
        <dbReference type="EMBL" id="MCI71334.1"/>
    </source>
</evidence>
<dbReference type="Proteomes" id="UP000265520">
    <property type="component" value="Unassembled WGS sequence"/>
</dbReference>
<dbReference type="EMBL" id="LXQA010794330">
    <property type="protein sequence ID" value="MCI71334.1"/>
    <property type="molecule type" value="Genomic_DNA"/>
</dbReference>
<feature type="non-terminal residue" evidence="1">
    <location>
        <position position="1"/>
    </location>
</feature>
<reference evidence="1 2" key="1">
    <citation type="journal article" date="2018" name="Front. Plant Sci.">
        <title>Red Clover (Trifolium pratense) and Zigzag Clover (T. medium) - A Picture of Genomic Similarities and Differences.</title>
        <authorList>
            <person name="Dluhosova J."/>
            <person name="Istvanek J."/>
            <person name="Nedelnik J."/>
            <person name="Repkova J."/>
        </authorList>
    </citation>
    <scope>NUCLEOTIDE SEQUENCE [LARGE SCALE GENOMIC DNA]</scope>
    <source>
        <strain evidence="2">cv. 10/8</strain>
        <tissue evidence="1">Leaf</tissue>
    </source>
</reference>
<proteinExistence type="predicted"/>
<organism evidence="1 2">
    <name type="scientific">Trifolium medium</name>
    <dbReference type="NCBI Taxonomy" id="97028"/>
    <lineage>
        <taxon>Eukaryota</taxon>
        <taxon>Viridiplantae</taxon>
        <taxon>Streptophyta</taxon>
        <taxon>Embryophyta</taxon>
        <taxon>Tracheophyta</taxon>
        <taxon>Spermatophyta</taxon>
        <taxon>Magnoliopsida</taxon>
        <taxon>eudicotyledons</taxon>
        <taxon>Gunneridae</taxon>
        <taxon>Pentapetalae</taxon>
        <taxon>rosids</taxon>
        <taxon>fabids</taxon>
        <taxon>Fabales</taxon>
        <taxon>Fabaceae</taxon>
        <taxon>Papilionoideae</taxon>
        <taxon>50 kb inversion clade</taxon>
        <taxon>NPAAA clade</taxon>
        <taxon>Hologalegina</taxon>
        <taxon>IRL clade</taxon>
        <taxon>Trifolieae</taxon>
        <taxon>Trifolium</taxon>
    </lineage>
</organism>